<sequence>MGTPRMTKHCHGTADACVAGSRTQAAASTPAPRRRVGPFLLPHPPDTLPTFSLQLSMHARTHAAILLRLRGRLYIPAPFPFPVQAFITSELLLLVA</sequence>
<organism evidence="1 2">
    <name type="scientific">Zingiber officinale</name>
    <name type="common">Ginger</name>
    <name type="synonym">Amomum zingiber</name>
    <dbReference type="NCBI Taxonomy" id="94328"/>
    <lineage>
        <taxon>Eukaryota</taxon>
        <taxon>Viridiplantae</taxon>
        <taxon>Streptophyta</taxon>
        <taxon>Embryophyta</taxon>
        <taxon>Tracheophyta</taxon>
        <taxon>Spermatophyta</taxon>
        <taxon>Magnoliopsida</taxon>
        <taxon>Liliopsida</taxon>
        <taxon>Zingiberales</taxon>
        <taxon>Zingiberaceae</taxon>
        <taxon>Zingiber</taxon>
    </lineage>
</organism>
<dbReference type="AlphaFoldDB" id="A0A8J5K9F4"/>
<evidence type="ECO:0000313" key="1">
    <source>
        <dbReference type="EMBL" id="KAG6477570.1"/>
    </source>
</evidence>
<comment type="caution">
    <text evidence="1">The sequence shown here is derived from an EMBL/GenBank/DDBJ whole genome shotgun (WGS) entry which is preliminary data.</text>
</comment>
<gene>
    <name evidence="1" type="ORF">ZIOFF_066837</name>
</gene>
<keyword evidence="2" id="KW-1185">Reference proteome</keyword>
<reference evidence="1 2" key="1">
    <citation type="submission" date="2020-08" db="EMBL/GenBank/DDBJ databases">
        <title>Plant Genome Project.</title>
        <authorList>
            <person name="Zhang R.-G."/>
        </authorList>
    </citation>
    <scope>NUCLEOTIDE SEQUENCE [LARGE SCALE GENOMIC DNA]</scope>
    <source>
        <tissue evidence="1">Rhizome</tissue>
    </source>
</reference>
<evidence type="ECO:0000313" key="2">
    <source>
        <dbReference type="Proteomes" id="UP000734854"/>
    </source>
</evidence>
<accession>A0A8J5K9F4</accession>
<dbReference type="Proteomes" id="UP000734854">
    <property type="component" value="Unassembled WGS sequence"/>
</dbReference>
<name>A0A8J5K9F4_ZINOF</name>
<dbReference type="EMBL" id="JACMSC010000018">
    <property type="protein sequence ID" value="KAG6477570.1"/>
    <property type="molecule type" value="Genomic_DNA"/>
</dbReference>
<proteinExistence type="predicted"/>
<protein>
    <submittedName>
        <fullName evidence="1">Uncharacterized protein</fullName>
    </submittedName>
</protein>